<dbReference type="SUPFAM" id="SSF88946">
    <property type="entry name" value="Sigma2 domain of RNA polymerase sigma factors"/>
    <property type="match status" value="1"/>
</dbReference>
<dbReference type="PANTHER" id="PTHR43133:SF66">
    <property type="entry name" value="ECF RNA POLYMERASE SIGMA FACTOR SIGK"/>
    <property type="match status" value="1"/>
</dbReference>
<dbReference type="InterPro" id="IPR007627">
    <property type="entry name" value="RNA_pol_sigma70_r2"/>
</dbReference>
<dbReference type="Pfam" id="PF04542">
    <property type="entry name" value="Sigma70_r2"/>
    <property type="match status" value="1"/>
</dbReference>
<organism evidence="5 6">
    <name type="scientific">Herbiconiux gentiana</name>
    <dbReference type="NCBI Taxonomy" id="2970912"/>
    <lineage>
        <taxon>Bacteria</taxon>
        <taxon>Bacillati</taxon>
        <taxon>Actinomycetota</taxon>
        <taxon>Actinomycetes</taxon>
        <taxon>Micrococcales</taxon>
        <taxon>Microbacteriaceae</taxon>
        <taxon>Herbiconiux</taxon>
    </lineage>
</organism>
<protein>
    <recommendedName>
        <fullName evidence="4">RNA polymerase sigma-70 region 2 domain-containing protein</fullName>
    </recommendedName>
</protein>
<keyword evidence="1" id="KW-0805">Transcription regulation</keyword>
<proteinExistence type="predicted"/>
<sequence>MIPHRSPEQSSPLETLLARTADGDTDAFAELYDRTAPRVLGFIRQFVADPQQAEAVCLDVFVNAWHRSAHFDPRHGSALAWILQDAHVRAAGTAGTDHEIALSA</sequence>
<comment type="caution">
    <text evidence="5">The sequence shown here is derived from an EMBL/GenBank/DDBJ whole genome shotgun (WGS) entry which is preliminary data.</text>
</comment>
<dbReference type="InterPro" id="IPR039425">
    <property type="entry name" value="RNA_pol_sigma-70-like"/>
</dbReference>
<evidence type="ECO:0000259" key="4">
    <source>
        <dbReference type="Pfam" id="PF04542"/>
    </source>
</evidence>
<dbReference type="Gene3D" id="1.10.1740.10">
    <property type="match status" value="1"/>
</dbReference>
<dbReference type="PANTHER" id="PTHR43133">
    <property type="entry name" value="RNA POLYMERASE ECF-TYPE SIGMA FACTO"/>
    <property type="match status" value="1"/>
</dbReference>
<keyword evidence="3" id="KW-0804">Transcription</keyword>
<evidence type="ECO:0000256" key="1">
    <source>
        <dbReference type="ARBA" id="ARBA00023015"/>
    </source>
</evidence>
<feature type="domain" description="RNA polymerase sigma-70 region 2" evidence="4">
    <location>
        <begin position="31"/>
        <end position="83"/>
    </location>
</feature>
<dbReference type="EMBL" id="JANTEZ010000010">
    <property type="protein sequence ID" value="MCS5716287.1"/>
    <property type="molecule type" value="Genomic_DNA"/>
</dbReference>
<dbReference type="Proteomes" id="UP001165580">
    <property type="component" value="Unassembled WGS sequence"/>
</dbReference>
<dbReference type="InterPro" id="IPR013325">
    <property type="entry name" value="RNA_pol_sigma_r2"/>
</dbReference>
<reference evidence="5" key="1">
    <citation type="submission" date="2022-08" db="EMBL/GenBank/DDBJ databases">
        <authorList>
            <person name="Deng Y."/>
            <person name="Han X.-F."/>
            <person name="Zhang Y.-Q."/>
        </authorList>
    </citation>
    <scope>NUCLEOTIDE SEQUENCE</scope>
    <source>
        <strain evidence="5">CPCC 205716</strain>
    </source>
</reference>
<evidence type="ECO:0000313" key="6">
    <source>
        <dbReference type="Proteomes" id="UP001165580"/>
    </source>
</evidence>
<name>A0ABT2GJB2_9MICO</name>
<gene>
    <name evidence="5" type="ORF">NVV95_17205</name>
</gene>
<evidence type="ECO:0000256" key="2">
    <source>
        <dbReference type="ARBA" id="ARBA00023082"/>
    </source>
</evidence>
<keyword evidence="2" id="KW-0731">Sigma factor</keyword>
<evidence type="ECO:0000256" key="3">
    <source>
        <dbReference type="ARBA" id="ARBA00023163"/>
    </source>
</evidence>
<keyword evidence="6" id="KW-1185">Reference proteome</keyword>
<evidence type="ECO:0000313" key="5">
    <source>
        <dbReference type="EMBL" id="MCS5716287.1"/>
    </source>
</evidence>
<dbReference type="RefSeq" id="WP_259487785.1">
    <property type="nucleotide sequence ID" value="NZ_JANTEZ010000010.1"/>
</dbReference>
<accession>A0ABT2GJB2</accession>